<evidence type="ECO:0000313" key="2">
    <source>
        <dbReference type="EMBL" id="KAB2954611.1"/>
    </source>
</evidence>
<dbReference type="Pfam" id="PF03364">
    <property type="entry name" value="Polyketide_cyc"/>
    <property type="match status" value="1"/>
</dbReference>
<dbReference type="OrthoDB" id="9795669at2"/>
<dbReference type="AlphaFoldDB" id="A0A6I0F3R7"/>
<organism evidence="2 3">
    <name type="scientific">Heliorestis acidaminivorans</name>
    <dbReference type="NCBI Taxonomy" id="553427"/>
    <lineage>
        <taxon>Bacteria</taxon>
        <taxon>Bacillati</taxon>
        <taxon>Bacillota</taxon>
        <taxon>Clostridia</taxon>
        <taxon>Eubacteriales</taxon>
        <taxon>Heliobacteriaceae</taxon>
        <taxon>Heliorestis</taxon>
    </lineage>
</organism>
<dbReference type="SUPFAM" id="SSF55961">
    <property type="entry name" value="Bet v1-like"/>
    <property type="match status" value="1"/>
</dbReference>
<proteinExistence type="predicted"/>
<evidence type="ECO:0000259" key="1">
    <source>
        <dbReference type="Pfam" id="PF03364"/>
    </source>
</evidence>
<comment type="caution">
    <text evidence="2">The sequence shown here is derived from an EMBL/GenBank/DDBJ whole genome shotgun (WGS) entry which is preliminary data.</text>
</comment>
<dbReference type="Proteomes" id="UP000468766">
    <property type="component" value="Unassembled WGS sequence"/>
</dbReference>
<accession>A0A6I0F3R7</accession>
<protein>
    <submittedName>
        <fullName evidence="2">Cyclase</fullName>
    </submittedName>
</protein>
<name>A0A6I0F3R7_9FIRM</name>
<sequence length="149" mass="17405">MPHVEVSQWVQGAPEEVYALASQMENYPEFMKDVRSVKILDRGDAYTITEWITEVDGRVIRWQERDDFYPQEGLIRYHQLSGDLKKFEGYWQIEEKNLNEKKGSQITLTVEFDLGIPMLSSLLNPLLKQKVRANSEAMLEAIKAQIEQR</sequence>
<gene>
    <name evidence="2" type="ORF">F9B85_02750</name>
</gene>
<feature type="domain" description="Coenzyme Q-binding protein COQ10 START" evidence="1">
    <location>
        <begin position="13"/>
        <end position="138"/>
    </location>
</feature>
<dbReference type="Gene3D" id="3.30.530.20">
    <property type="match status" value="1"/>
</dbReference>
<keyword evidence="3" id="KW-1185">Reference proteome</keyword>
<dbReference type="CDD" id="cd08861">
    <property type="entry name" value="OtcD1_ARO-CYC_like"/>
    <property type="match status" value="1"/>
</dbReference>
<dbReference type="InterPro" id="IPR023393">
    <property type="entry name" value="START-like_dom_sf"/>
</dbReference>
<dbReference type="RefSeq" id="WP_151618218.1">
    <property type="nucleotide sequence ID" value="NZ_WBXO01000001.1"/>
</dbReference>
<reference evidence="2 3" key="1">
    <citation type="submission" date="2019-10" db="EMBL/GenBank/DDBJ databases">
        <title>Whole-genome sequence of the extremophile Heliorestis acidaminivorans DSM 24790.</title>
        <authorList>
            <person name="Kyndt J.A."/>
            <person name="Meyer T.E."/>
        </authorList>
    </citation>
    <scope>NUCLEOTIDE SEQUENCE [LARGE SCALE GENOMIC DNA]</scope>
    <source>
        <strain evidence="2 3">DSM 24790</strain>
    </source>
</reference>
<dbReference type="InterPro" id="IPR005031">
    <property type="entry name" value="COQ10_START"/>
</dbReference>
<evidence type="ECO:0000313" key="3">
    <source>
        <dbReference type="Proteomes" id="UP000468766"/>
    </source>
</evidence>
<dbReference type="EMBL" id="WBXO01000001">
    <property type="protein sequence ID" value="KAB2954611.1"/>
    <property type="molecule type" value="Genomic_DNA"/>
</dbReference>